<gene>
    <name evidence="1" type="ORF">AFUS01_LOCUS41870</name>
</gene>
<organism evidence="1 2">
    <name type="scientific">Allacma fusca</name>
    <dbReference type="NCBI Taxonomy" id="39272"/>
    <lineage>
        <taxon>Eukaryota</taxon>
        <taxon>Metazoa</taxon>
        <taxon>Ecdysozoa</taxon>
        <taxon>Arthropoda</taxon>
        <taxon>Hexapoda</taxon>
        <taxon>Collembola</taxon>
        <taxon>Symphypleona</taxon>
        <taxon>Sminthuridae</taxon>
        <taxon>Allacma</taxon>
    </lineage>
</organism>
<proteinExistence type="predicted"/>
<name>A0A8J2PSM6_9HEXA</name>
<dbReference type="AlphaFoldDB" id="A0A8J2PSM6"/>
<reference evidence="1" key="1">
    <citation type="submission" date="2021-06" db="EMBL/GenBank/DDBJ databases">
        <authorList>
            <person name="Hodson N. C."/>
            <person name="Mongue J. A."/>
            <person name="Jaron S. K."/>
        </authorList>
    </citation>
    <scope>NUCLEOTIDE SEQUENCE</scope>
</reference>
<comment type="caution">
    <text evidence="1">The sequence shown here is derived from an EMBL/GenBank/DDBJ whole genome shotgun (WGS) entry which is preliminary data.</text>
</comment>
<protein>
    <submittedName>
        <fullName evidence="1">Uncharacterized protein</fullName>
    </submittedName>
</protein>
<dbReference type="OrthoDB" id="7789592at2759"/>
<sequence length="124" mass="13107">LMTTKLTCAIAGPSIVPGDFDVWAGKILQVPPCVPSGLGGACNLIDVNYELKVEMLGRGLPCLEGAIPIVIGARPPPGPTALPEIPTTESPPSYEMAIVCSDNMRITDYLPMDTLDIQPPAYFP</sequence>
<dbReference type="EMBL" id="CAJVCH010563782">
    <property type="protein sequence ID" value="CAG7832169.1"/>
    <property type="molecule type" value="Genomic_DNA"/>
</dbReference>
<evidence type="ECO:0000313" key="1">
    <source>
        <dbReference type="EMBL" id="CAG7832169.1"/>
    </source>
</evidence>
<feature type="non-terminal residue" evidence="1">
    <location>
        <position position="1"/>
    </location>
</feature>
<dbReference type="Proteomes" id="UP000708208">
    <property type="component" value="Unassembled WGS sequence"/>
</dbReference>
<accession>A0A8J2PSM6</accession>
<evidence type="ECO:0000313" key="2">
    <source>
        <dbReference type="Proteomes" id="UP000708208"/>
    </source>
</evidence>
<keyword evidence="2" id="KW-1185">Reference proteome</keyword>